<gene>
    <name evidence="3" type="ORF">E9229_000841</name>
</gene>
<dbReference type="AlphaFoldDB" id="A0A839QFH4"/>
<protein>
    <recommendedName>
        <fullName evidence="2">YCII-related domain-containing protein</fullName>
    </recommendedName>
</protein>
<feature type="domain" description="YCII-related" evidence="2">
    <location>
        <begin position="4"/>
        <end position="88"/>
    </location>
</feature>
<dbReference type="RefSeq" id="WP_183510004.1">
    <property type="nucleotide sequence ID" value="NZ_BAABGK010000023.1"/>
</dbReference>
<dbReference type="EMBL" id="JACHVS010000001">
    <property type="protein sequence ID" value="MBB2994650.1"/>
    <property type="molecule type" value="Genomic_DNA"/>
</dbReference>
<evidence type="ECO:0000256" key="1">
    <source>
        <dbReference type="ARBA" id="ARBA00007689"/>
    </source>
</evidence>
<dbReference type="Pfam" id="PF03795">
    <property type="entry name" value="YCII"/>
    <property type="match status" value="1"/>
</dbReference>
<accession>A0A839QFH4</accession>
<dbReference type="InterPro" id="IPR005545">
    <property type="entry name" value="YCII"/>
</dbReference>
<keyword evidence="4" id="KW-1185">Reference proteome</keyword>
<comment type="caution">
    <text evidence="3">The sequence shown here is derived from an EMBL/GenBank/DDBJ whole genome shotgun (WGS) entry which is preliminary data.</text>
</comment>
<organism evidence="3 4">
    <name type="scientific">Paeniglutamicibacter cryotolerans</name>
    <dbReference type="NCBI Taxonomy" id="670079"/>
    <lineage>
        <taxon>Bacteria</taxon>
        <taxon>Bacillati</taxon>
        <taxon>Actinomycetota</taxon>
        <taxon>Actinomycetes</taxon>
        <taxon>Micrococcales</taxon>
        <taxon>Micrococcaceae</taxon>
        <taxon>Paeniglutamicibacter</taxon>
    </lineage>
</organism>
<reference evidence="3 4" key="1">
    <citation type="submission" date="2020-08" db="EMBL/GenBank/DDBJ databases">
        <title>Sequencing the genomes of 1000 actinobacteria strains.</title>
        <authorList>
            <person name="Klenk H.-P."/>
        </authorList>
    </citation>
    <scope>NUCLEOTIDE SEQUENCE [LARGE SCALE GENOMIC DNA]</scope>
    <source>
        <strain evidence="3 4">DSM 22826</strain>
    </source>
</reference>
<dbReference type="SUPFAM" id="SSF54909">
    <property type="entry name" value="Dimeric alpha+beta barrel"/>
    <property type="match status" value="1"/>
</dbReference>
<name>A0A839QFH4_9MICC</name>
<comment type="similarity">
    <text evidence="1">Belongs to the YciI family.</text>
</comment>
<proteinExistence type="inferred from homology"/>
<sequence length="93" mass="10220">MAAFAVTYSYIESTLPERDHHRPGHVEFLRALFEDGTLLTSGPFNDDGIPGALLIIQGEDADAVALLMNGDPFHAHGLIAERTVRRWNIIYGG</sequence>
<evidence type="ECO:0000259" key="2">
    <source>
        <dbReference type="Pfam" id="PF03795"/>
    </source>
</evidence>
<dbReference type="Gene3D" id="3.30.70.1060">
    <property type="entry name" value="Dimeric alpha+beta barrel"/>
    <property type="match status" value="1"/>
</dbReference>
<evidence type="ECO:0000313" key="4">
    <source>
        <dbReference type="Proteomes" id="UP000523000"/>
    </source>
</evidence>
<dbReference type="InterPro" id="IPR011008">
    <property type="entry name" value="Dimeric_a/b-barrel"/>
</dbReference>
<dbReference type="Proteomes" id="UP000523000">
    <property type="component" value="Unassembled WGS sequence"/>
</dbReference>
<evidence type="ECO:0000313" key="3">
    <source>
        <dbReference type="EMBL" id="MBB2994650.1"/>
    </source>
</evidence>